<evidence type="ECO:0000313" key="13">
    <source>
        <dbReference type="Proteomes" id="UP000398389"/>
    </source>
</evidence>
<feature type="transmembrane region" description="Helical" evidence="7">
    <location>
        <begin position="590"/>
        <end position="615"/>
    </location>
</feature>
<comment type="similarity">
    <text evidence="2">Belongs to the CSC1 (TC 1.A.17) family.</text>
</comment>
<dbReference type="PANTHER" id="PTHR13018">
    <property type="entry name" value="PROBABLE MEMBRANE PROTEIN DUF221-RELATED"/>
    <property type="match status" value="1"/>
</dbReference>
<dbReference type="GO" id="GO:0005227">
    <property type="term" value="F:calcium-activated cation channel activity"/>
    <property type="evidence" value="ECO:0007669"/>
    <property type="project" value="InterPro"/>
</dbReference>
<dbReference type="InterPro" id="IPR032880">
    <property type="entry name" value="CSC1/OSCA1-like_N"/>
</dbReference>
<dbReference type="InterPro" id="IPR022257">
    <property type="entry name" value="PHM7_ext"/>
</dbReference>
<feature type="domain" description="CSC1/OSCA1-like 7TM region" evidence="8">
    <location>
        <begin position="383"/>
        <end position="655"/>
    </location>
</feature>
<dbReference type="Pfam" id="PF14703">
    <property type="entry name" value="PHM7_cyt"/>
    <property type="match status" value="1"/>
</dbReference>
<evidence type="ECO:0008006" key="14">
    <source>
        <dbReference type="Google" id="ProtNLM"/>
    </source>
</evidence>
<protein>
    <recommendedName>
        <fullName evidence="14">DUF221-domain-containing protein</fullName>
    </recommendedName>
</protein>
<sequence length="879" mass="98420">MADDSSESTPTNSISTFGVSVVINGVILLVSIIGFLILRPLQSRIYQPRSTIDTVPANERPRPLKSGVFAWLQDLLTRKESDILQDAGLDGYFFLRYLRFNVLISFVGVIVLFPILLSVNGTGGNGQHGFDLLSFTNVKNPKRFYAHVFLGWMFNGFIIFSLYREFVYYIGVRQAVLTSPAYSNLISSRTVLIQTLPNEYLDEAKLKHLFDGVKFISISRVQKTLVEKVNERNALAMKVEAAETKLLKTAIKNRLKAEKKALKNSTAPAPMSGSDINDYVPEKKRPTHKLKFLIGKKVDTIEYGKEHIPELNGEIKYLQERHNDANPLNSVFITFHTQEQAEVAVQVLAHHRALHMSPRYIGITPNDVIWMNLRMFWWERLVRHWGAMAFIIALIIFWSIPVAFVGLVSNVKYLMQKISWLEWLGNIPSWIFGAISGFLPSVLLAVLMALLPIILRLMAKISGVPSGSLVERYVQGAYFGFQVVQVFLVTTLASGATSVVTQIVEDPTSAMSLLASNLPKSSNFYIAYFLLQGFSIAGTSLLQIVALLLFHVLGTLLDSTPRKKWSRWNILGTTGWGTVFPVYTNLAVIAITYAIISPILLGFSGVAFLLLYLAYLHNLIFTVQPSDGRGIYYPRALSQTFTGLYLGEVCLLGLFVVAKSWGPLVLEAILIGVTAFAHITFNQAFEPLLFSLPRNLLKDLSTKNLITSETQPLIGKDGAVELQEIHTDSPEKHTHNASLDDTVPLSTETHLEEGIPESTALEKLGPIGQYLKPHVYLTPFLLQKNFLGPRFKESPSLLSNEEESLAYAHPAASATNPIVWIPKDPYGLSEIEVSNLKQNDIDATTEGTWFEIDENKKKIKQFKWGPIEQIPIWEKPKQY</sequence>
<evidence type="ECO:0000256" key="4">
    <source>
        <dbReference type="ARBA" id="ARBA00022692"/>
    </source>
</evidence>
<dbReference type="InterPro" id="IPR045122">
    <property type="entry name" value="Csc1-like"/>
</dbReference>
<evidence type="ECO:0000256" key="5">
    <source>
        <dbReference type="ARBA" id="ARBA00022989"/>
    </source>
</evidence>
<dbReference type="AlphaFoldDB" id="A0A5E8CA61"/>
<feature type="transmembrane region" description="Helical" evidence="7">
    <location>
        <begin position="144"/>
        <end position="163"/>
    </location>
</feature>
<evidence type="ECO:0000259" key="11">
    <source>
        <dbReference type="Pfam" id="PF14703"/>
    </source>
</evidence>
<keyword evidence="13" id="KW-1185">Reference proteome</keyword>
<dbReference type="RefSeq" id="XP_031857078.1">
    <property type="nucleotide sequence ID" value="XM_032001187.1"/>
</dbReference>
<keyword evidence="3" id="KW-0813">Transport</keyword>
<feature type="transmembrane region" description="Helical" evidence="7">
    <location>
        <begin position="14"/>
        <end position="38"/>
    </location>
</feature>
<feature type="transmembrane region" description="Helical" evidence="7">
    <location>
        <begin position="385"/>
        <end position="409"/>
    </location>
</feature>
<feature type="transmembrane region" description="Helical" evidence="7">
    <location>
        <begin position="636"/>
        <end position="658"/>
    </location>
</feature>
<feature type="transmembrane region" description="Helical" evidence="7">
    <location>
        <begin position="524"/>
        <end position="553"/>
    </location>
</feature>
<evidence type="ECO:0000256" key="1">
    <source>
        <dbReference type="ARBA" id="ARBA00004141"/>
    </source>
</evidence>
<dbReference type="PANTHER" id="PTHR13018:SF26">
    <property type="entry name" value="DOMAIN PROTEIN, PUTATIVE (AFU_ORTHOLOGUE AFUA_5G10920)-RELATED"/>
    <property type="match status" value="1"/>
</dbReference>
<keyword evidence="4 7" id="KW-0812">Transmembrane</keyword>
<feature type="transmembrane region" description="Helical" evidence="7">
    <location>
        <begin position="565"/>
        <end position="584"/>
    </location>
</feature>
<evidence type="ECO:0000259" key="8">
    <source>
        <dbReference type="Pfam" id="PF02714"/>
    </source>
</evidence>
<feature type="domain" description="10TM putative phosphate transporter extracellular tail" evidence="9">
    <location>
        <begin position="770"/>
        <end position="853"/>
    </location>
</feature>
<dbReference type="InterPro" id="IPR027815">
    <property type="entry name" value="CSC1/OSCA1-like_cyt"/>
</dbReference>
<feature type="domain" description="CSC1/OSCA1-like N-terminal transmembrane" evidence="10">
    <location>
        <begin position="17"/>
        <end position="165"/>
    </location>
</feature>
<feature type="transmembrane region" description="Helical" evidence="7">
    <location>
        <begin position="664"/>
        <end position="685"/>
    </location>
</feature>
<keyword evidence="5 7" id="KW-1133">Transmembrane helix</keyword>
<accession>A0A5E8CA61</accession>
<gene>
    <name evidence="12" type="ORF">SAPINGB_P006476</name>
</gene>
<keyword evidence="6 7" id="KW-0472">Membrane</keyword>
<feature type="transmembrane region" description="Helical" evidence="7">
    <location>
        <begin position="429"/>
        <end position="455"/>
    </location>
</feature>
<organism evidence="12 13">
    <name type="scientific">Magnusiomyces paraingens</name>
    <dbReference type="NCBI Taxonomy" id="2606893"/>
    <lineage>
        <taxon>Eukaryota</taxon>
        <taxon>Fungi</taxon>
        <taxon>Dikarya</taxon>
        <taxon>Ascomycota</taxon>
        <taxon>Saccharomycotina</taxon>
        <taxon>Dipodascomycetes</taxon>
        <taxon>Dipodascales</taxon>
        <taxon>Dipodascaceae</taxon>
        <taxon>Magnusiomyces</taxon>
    </lineage>
</organism>
<feature type="transmembrane region" description="Helical" evidence="7">
    <location>
        <begin position="102"/>
        <end position="124"/>
    </location>
</feature>
<dbReference type="EMBL" id="CABVLU010000005">
    <property type="protein sequence ID" value="VVT58971.1"/>
    <property type="molecule type" value="Genomic_DNA"/>
</dbReference>
<evidence type="ECO:0000259" key="10">
    <source>
        <dbReference type="Pfam" id="PF13967"/>
    </source>
</evidence>
<evidence type="ECO:0000313" key="12">
    <source>
        <dbReference type="EMBL" id="VVT58971.1"/>
    </source>
</evidence>
<feature type="domain" description="CSC1/OSCA1-like cytosolic" evidence="11">
    <location>
        <begin position="188"/>
        <end position="372"/>
    </location>
</feature>
<dbReference type="Pfam" id="PF13967">
    <property type="entry name" value="RSN1_TM"/>
    <property type="match status" value="1"/>
</dbReference>
<dbReference type="OrthoDB" id="1076608at2759"/>
<evidence type="ECO:0000256" key="6">
    <source>
        <dbReference type="ARBA" id="ARBA00023136"/>
    </source>
</evidence>
<dbReference type="GeneID" id="43585287"/>
<name>A0A5E8CA61_9ASCO</name>
<comment type="subcellular location">
    <subcellularLocation>
        <location evidence="1">Membrane</location>
        <topology evidence="1">Multi-pass membrane protein</topology>
    </subcellularLocation>
</comment>
<evidence type="ECO:0000259" key="9">
    <source>
        <dbReference type="Pfam" id="PF12621"/>
    </source>
</evidence>
<dbReference type="Proteomes" id="UP000398389">
    <property type="component" value="Unassembled WGS sequence"/>
</dbReference>
<dbReference type="Pfam" id="PF02714">
    <property type="entry name" value="RSN1_7TM"/>
    <property type="match status" value="1"/>
</dbReference>
<evidence type="ECO:0000256" key="7">
    <source>
        <dbReference type="SAM" id="Phobius"/>
    </source>
</evidence>
<proteinExistence type="inferred from homology"/>
<reference evidence="12 13" key="1">
    <citation type="submission" date="2019-09" db="EMBL/GenBank/DDBJ databases">
        <authorList>
            <person name="Brejova B."/>
        </authorList>
    </citation>
    <scope>NUCLEOTIDE SEQUENCE [LARGE SCALE GENOMIC DNA]</scope>
</reference>
<dbReference type="Pfam" id="PF12621">
    <property type="entry name" value="PHM7_ext"/>
    <property type="match status" value="1"/>
</dbReference>
<evidence type="ECO:0000256" key="3">
    <source>
        <dbReference type="ARBA" id="ARBA00022448"/>
    </source>
</evidence>
<dbReference type="GO" id="GO:0005886">
    <property type="term" value="C:plasma membrane"/>
    <property type="evidence" value="ECO:0007669"/>
    <property type="project" value="TreeGrafter"/>
</dbReference>
<dbReference type="InterPro" id="IPR003864">
    <property type="entry name" value="CSC1/OSCA1-like_7TM"/>
</dbReference>
<evidence type="ECO:0000256" key="2">
    <source>
        <dbReference type="ARBA" id="ARBA00007779"/>
    </source>
</evidence>